<evidence type="ECO:0000313" key="1">
    <source>
        <dbReference type="EMBL" id="KAJ1675191.1"/>
    </source>
</evidence>
<name>A0ACC1HIQ0_9FUNG</name>
<accession>A0ACC1HIQ0</accession>
<sequence length="574" mass="63495">AADLRPVLLSLIERASFGWEQVVLGIVRLCTALLDYATTSGARRRYGDAAMDRVVELGIRTLYHAFYQHEFIRSRIIGHITSQIPFRSASTDSYLRLATLLFDKCFDRCLAYSDKLRDILDYIIFLPPAVSRTLILSLGPIIRHDPSYCNNLLLALRKGMFTKSEDERQVALAGLFSLIHVFSAEVQISTATPPSSAPTGRDTLGSILEILNMVRHCLSKQVEIRVQVYASIRDLLESGLVRNNRVLRTSLHNMLRIEVAKYYKHRGTGPDCSNTSFNLHACLHQSTNKVLVPVPHMLQCFAMTTIAIAAEDSRYLECGGRGGGSSSSSSSSSNANSLDNAIYVWMQIIEWLVSSDLEDFELDSACNFDQGDPTGVRNQSMSQQLLGCYDVAMEFIMLFSVSDSLAERYHGFAATAADRLCTLSSRRHKLFELLRSRTTNELGRKVSVNPFASSLMTQRTLSIALPRILGDATVRSSTNRATGLSAAWRTWGANAEIVRYLLGLSRHRIYELCEQSNPIDSSDPAPVTEALATIVTSVYSYILMPLSQNSDSTDVGGSHGPRIAPTLTAKTPKA</sequence>
<dbReference type="Proteomes" id="UP001145114">
    <property type="component" value="Unassembled WGS sequence"/>
</dbReference>
<gene>
    <name evidence="1" type="ORF">EV182_001751</name>
</gene>
<reference evidence="1" key="1">
    <citation type="submission" date="2022-06" db="EMBL/GenBank/DDBJ databases">
        <title>Phylogenomic reconstructions and comparative analyses of Kickxellomycotina fungi.</title>
        <authorList>
            <person name="Reynolds N.K."/>
            <person name="Stajich J.E."/>
            <person name="Barry K."/>
            <person name="Grigoriev I.V."/>
            <person name="Crous P."/>
            <person name="Smith M.E."/>
        </authorList>
    </citation>
    <scope>NUCLEOTIDE SEQUENCE</scope>
    <source>
        <strain evidence="1">RSA 2271</strain>
    </source>
</reference>
<evidence type="ECO:0000313" key="2">
    <source>
        <dbReference type="Proteomes" id="UP001145114"/>
    </source>
</evidence>
<dbReference type="EMBL" id="JAMZIH010005433">
    <property type="protein sequence ID" value="KAJ1675191.1"/>
    <property type="molecule type" value="Genomic_DNA"/>
</dbReference>
<comment type="caution">
    <text evidence="1">The sequence shown here is derived from an EMBL/GenBank/DDBJ whole genome shotgun (WGS) entry which is preliminary data.</text>
</comment>
<proteinExistence type="predicted"/>
<keyword evidence="2" id="KW-1185">Reference proteome</keyword>
<protein>
    <submittedName>
        <fullName evidence="1">Uncharacterized protein</fullName>
    </submittedName>
</protein>
<feature type="non-terminal residue" evidence="1">
    <location>
        <position position="1"/>
    </location>
</feature>
<organism evidence="1 2">
    <name type="scientific">Spiromyces aspiralis</name>
    <dbReference type="NCBI Taxonomy" id="68401"/>
    <lineage>
        <taxon>Eukaryota</taxon>
        <taxon>Fungi</taxon>
        <taxon>Fungi incertae sedis</taxon>
        <taxon>Zoopagomycota</taxon>
        <taxon>Kickxellomycotina</taxon>
        <taxon>Kickxellomycetes</taxon>
        <taxon>Kickxellales</taxon>
        <taxon>Kickxellaceae</taxon>
        <taxon>Spiromyces</taxon>
    </lineage>
</organism>